<dbReference type="PANTHER" id="PTHR43524:SF1">
    <property type="entry name" value="RADICAL SAM SUPERFAMILY PROTEIN"/>
    <property type="match status" value="1"/>
</dbReference>
<accession>A0A645JRA3</accession>
<reference evidence="1" key="1">
    <citation type="submission" date="2019-08" db="EMBL/GenBank/DDBJ databases">
        <authorList>
            <person name="Kucharzyk K."/>
            <person name="Murdoch R.W."/>
            <person name="Higgins S."/>
            <person name="Loffler F."/>
        </authorList>
    </citation>
    <scope>NUCLEOTIDE SEQUENCE</scope>
</reference>
<dbReference type="EMBL" id="VSSQ01139415">
    <property type="protein sequence ID" value="MPN62013.1"/>
    <property type="molecule type" value="Genomic_DNA"/>
</dbReference>
<proteinExistence type="predicted"/>
<protein>
    <submittedName>
        <fullName evidence="1">Uncharacterized protein</fullName>
    </submittedName>
</protein>
<dbReference type="AlphaFoldDB" id="A0A645JRA3"/>
<comment type="caution">
    <text evidence="1">The sequence shown here is derived from an EMBL/GenBank/DDBJ whole genome shotgun (WGS) entry which is preliminary data.</text>
</comment>
<organism evidence="1">
    <name type="scientific">bioreactor metagenome</name>
    <dbReference type="NCBI Taxonomy" id="1076179"/>
    <lineage>
        <taxon>unclassified sequences</taxon>
        <taxon>metagenomes</taxon>
        <taxon>ecological metagenomes</taxon>
    </lineage>
</organism>
<gene>
    <name evidence="1" type="ORF">SDC9_209759</name>
</gene>
<dbReference type="PANTHER" id="PTHR43524">
    <property type="entry name" value="RADICAL SAM SUPERFAMILY PROTEIN"/>
    <property type="match status" value="1"/>
</dbReference>
<evidence type="ECO:0000313" key="1">
    <source>
        <dbReference type="EMBL" id="MPN62013.1"/>
    </source>
</evidence>
<name>A0A645JRA3_9ZZZZ</name>
<sequence>MAYRENQPFNDNMLRPCPVLDNPGRLTAIVNKTGVTSTDAVAPEKAEDFADKCVDRANAWAPVAEKLWKCNGKYSECQTCDEIKKQ</sequence>